<evidence type="ECO:0000256" key="1">
    <source>
        <dbReference type="SAM" id="Phobius"/>
    </source>
</evidence>
<feature type="transmembrane region" description="Helical" evidence="1">
    <location>
        <begin position="33"/>
        <end position="52"/>
    </location>
</feature>
<accession>A0A2Z2HRW8</accession>
<keyword evidence="1" id="KW-0812">Transmembrane</keyword>
<sequence length="97" mass="10047">MEREPDLETDGGEPTEMSPEELYTVVNAAVTDALLDVLATVVLLGLGLLFVAGGLQGIFESSDAISYVASGALLGFGLVLIAVALDLVPSFHEKLLG</sequence>
<keyword evidence="1" id="KW-0472">Membrane</keyword>
<proteinExistence type="predicted"/>
<dbReference type="RefSeq" id="WP_086888201.1">
    <property type="nucleotide sequence ID" value="NZ_CP019893.1"/>
</dbReference>
<feature type="transmembrane region" description="Helical" evidence="1">
    <location>
        <begin position="64"/>
        <end position="85"/>
    </location>
</feature>
<keyword evidence="1" id="KW-1133">Transmembrane helix</keyword>
<dbReference type="AlphaFoldDB" id="A0A2Z2HRW8"/>
<dbReference type="GeneID" id="32894168"/>
<evidence type="ECO:0000313" key="3">
    <source>
        <dbReference type="Proteomes" id="UP000250088"/>
    </source>
</evidence>
<organism evidence="2 3">
    <name type="scientific">Natrarchaeobaculum aegyptiacum</name>
    <dbReference type="NCBI Taxonomy" id="745377"/>
    <lineage>
        <taxon>Archaea</taxon>
        <taxon>Methanobacteriati</taxon>
        <taxon>Methanobacteriota</taxon>
        <taxon>Stenosarchaea group</taxon>
        <taxon>Halobacteria</taxon>
        <taxon>Halobacteriales</taxon>
        <taxon>Natrialbaceae</taxon>
        <taxon>Natrarchaeobaculum</taxon>
    </lineage>
</organism>
<reference evidence="3" key="1">
    <citation type="submission" date="2017-02" db="EMBL/GenBank/DDBJ databases">
        <title>Natronthermophilus aegyptiacus gen. nov.,sp. nov., an aerobic, extremely halophilic alkalithermophilic archaeon isolated from the athalassohaline Wadi An Natrun, Egypt.</title>
        <authorList>
            <person name="Zhao B."/>
        </authorList>
    </citation>
    <scope>NUCLEOTIDE SEQUENCE [LARGE SCALE GENOMIC DNA]</scope>
    <source>
        <strain evidence="3">JW/NM-HA 15</strain>
    </source>
</reference>
<keyword evidence="3" id="KW-1185">Reference proteome</keyword>
<dbReference type="EMBL" id="CP019893">
    <property type="protein sequence ID" value="ARS89822.1"/>
    <property type="molecule type" value="Genomic_DNA"/>
</dbReference>
<gene>
    <name evidence="2" type="ORF">B1756_08770</name>
</gene>
<dbReference type="KEGG" id="naj:B1756_08770"/>
<name>A0A2Z2HRW8_9EURY</name>
<evidence type="ECO:0000313" key="2">
    <source>
        <dbReference type="EMBL" id="ARS89822.1"/>
    </source>
</evidence>
<dbReference type="Proteomes" id="UP000250088">
    <property type="component" value="Chromosome"/>
</dbReference>
<protein>
    <submittedName>
        <fullName evidence="2">Uncharacterized protein</fullName>
    </submittedName>
</protein>